<feature type="compositionally biased region" description="Pro residues" evidence="1">
    <location>
        <begin position="41"/>
        <end position="54"/>
    </location>
</feature>
<keyword evidence="2" id="KW-0812">Transmembrane</keyword>
<evidence type="ECO:0000256" key="1">
    <source>
        <dbReference type="SAM" id="MobiDB-lite"/>
    </source>
</evidence>
<accession>A0AAN6YDT1</accession>
<dbReference type="EMBL" id="MU858059">
    <property type="protein sequence ID" value="KAK4217443.1"/>
    <property type="molecule type" value="Genomic_DNA"/>
</dbReference>
<feature type="compositionally biased region" description="Polar residues" evidence="1">
    <location>
        <begin position="64"/>
        <end position="73"/>
    </location>
</feature>
<dbReference type="PANTHER" id="PTHR35394:SF5">
    <property type="entry name" value="DUF3176 DOMAIN-CONTAINING PROTEIN"/>
    <property type="match status" value="1"/>
</dbReference>
<evidence type="ECO:0000313" key="4">
    <source>
        <dbReference type="Proteomes" id="UP001301769"/>
    </source>
</evidence>
<name>A0AAN6YDT1_9PEZI</name>
<organism evidence="3 4">
    <name type="scientific">Rhypophila decipiens</name>
    <dbReference type="NCBI Taxonomy" id="261697"/>
    <lineage>
        <taxon>Eukaryota</taxon>
        <taxon>Fungi</taxon>
        <taxon>Dikarya</taxon>
        <taxon>Ascomycota</taxon>
        <taxon>Pezizomycotina</taxon>
        <taxon>Sordariomycetes</taxon>
        <taxon>Sordariomycetidae</taxon>
        <taxon>Sordariales</taxon>
        <taxon>Naviculisporaceae</taxon>
        <taxon>Rhypophila</taxon>
    </lineage>
</organism>
<keyword evidence="4" id="KW-1185">Reference proteome</keyword>
<dbReference type="Pfam" id="PF11374">
    <property type="entry name" value="DUF3176"/>
    <property type="match status" value="1"/>
</dbReference>
<sequence length="491" mass="53116">MEDVHLGDDSHGHMPERQPLTCTPLQYQQNHQWRPTTPNMTSPPPLTNTSPMPPRRATGKFSRQWKSPPTASARTSSETIRPPPSPSSISSGDTAALPRKYIGPEMNKVLHRHRLSVESGMVIGRRSERDSIMNRRGRKTLASTSLLRWIPEVGAIVGAVVCLVAIAVLLKSYNGKPQPDWPGPFTLHSVVALLAVLAQAAYLVPVVQGLGQLCWLRYSGSSSGHNYSRPLRDFEVIDSATRGGIHGSFGLLFGYKKGGILGILGALIIITSLFTTPLTQGMISYTAELIPGDLTDTDPSRNAKTAADHRASSLNSGTPYTNRSMVHIHWGYLVPLLTHLILSAVFLASVVICTRRDGIQIIKTCSLATMVALKDDGTPDITGRSPTAAAASSIGSIANMAELRRQSSTVRVRLEKDALSGLALGLVAPVYDAGEDHQESSGFLVDGLCSRKEDVESRLTATRTRIISSARDAGRRRNMNRNTRILGGVVQ</sequence>
<feature type="compositionally biased region" description="Basic and acidic residues" evidence="1">
    <location>
        <begin position="1"/>
        <end position="16"/>
    </location>
</feature>
<dbReference type="Proteomes" id="UP001301769">
    <property type="component" value="Unassembled WGS sequence"/>
</dbReference>
<dbReference type="InterPro" id="IPR021514">
    <property type="entry name" value="DUF3176"/>
</dbReference>
<feature type="region of interest" description="Disordered" evidence="1">
    <location>
        <begin position="1"/>
        <end position="96"/>
    </location>
</feature>
<feature type="transmembrane region" description="Helical" evidence="2">
    <location>
        <begin position="190"/>
        <end position="216"/>
    </location>
</feature>
<evidence type="ECO:0000313" key="3">
    <source>
        <dbReference type="EMBL" id="KAK4217443.1"/>
    </source>
</evidence>
<dbReference type="PANTHER" id="PTHR35394">
    <property type="entry name" value="DUF3176 DOMAIN-CONTAINING PROTEIN"/>
    <property type="match status" value="1"/>
</dbReference>
<gene>
    <name evidence="3" type="ORF">QBC37DRAFT_449565</name>
</gene>
<feature type="transmembrane region" description="Helical" evidence="2">
    <location>
        <begin position="146"/>
        <end position="170"/>
    </location>
</feature>
<keyword evidence="2" id="KW-0472">Membrane</keyword>
<reference evidence="3" key="2">
    <citation type="submission" date="2023-05" db="EMBL/GenBank/DDBJ databases">
        <authorList>
            <consortium name="Lawrence Berkeley National Laboratory"/>
            <person name="Steindorff A."/>
            <person name="Hensen N."/>
            <person name="Bonometti L."/>
            <person name="Westerberg I."/>
            <person name="Brannstrom I.O."/>
            <person name="Guillou S."/>
            <person name="Cros-Aarteil S."/>
            <person name="Calhoun S."/>
            <person name="Haridas S."/>
            <person name="Kuo A."/>
            <person name="Mondo S."/>
            <person name="Pangilinan J."/>
            <person name="Riley R."/>
            <person name="Labutti K."/>
            <person name="Andreopoulos B."/>
            <person name="Lipzen A."/>
            <person name="Chen C."/>
            <person name="Yanf M."/>
            <person name="Daum C."/>
            <person name="Ng V."/>
            <person name="Clum A."/>
            <person name="Ohm R."/>
            <person name="Martin F."/>
            <person name="Silar P."/>
            <person name="Natvig D."/>
            <person name="Lalanne C."/>
            <person name="Gautier V."/>
            <person name="Ament-Velasquez S.L."/>
            <person name="Kruys A."/>
            <person name="Hutchinson M.I."/>
            <person name="Powell A.J."/>
            <person name="Barry K."/>
            <person name="Miller A.N."/>
            <person name="Grigoriev I.V."/>
            <person name="Debuchy R."/>
            <person name="Gladieux P."/>
            <person name="Thoren M.H."/>
            <person name="Johannesson H."/>
        </authorList>
    </citation>
    <scope>NUCLEOTIDE SEQUENCE</scope>
    <source>
        <strain evidence="3">PSN293</strain>
    </source>
</reference>
<reference evidence="3" key="1">
    <citation type="journal article" date="2023" name="Mol. Phylogenet. Evol.">
        <title>Genome-scale phylogeny and comparative genomics of the fungal order Sordariales.</title>
        <authorList>
            <person name="Hensen N."/>
            <person name="Bonometti L."/>
            <person name="Westerberg I."/>
            <person name="Brannstrom I.O."/>
            <person name="Guillou S."/>
            <person name="Cros-Aarteil S."/>
            <person name="Calhoun S."/>
            <person name="Haridas S."/>
            <person name="Kuo A."/>
            <person name="Mondo S."/>
            <person name="Pangilinan J."/>
            <person name="Riley R."/>
            <person name="LaButti K."/>
            <person name="Andreopoulos B."/>
            <person name="Lipzen A."/>
            <person name="Chen C."/>
            <person name="Yan M."/>
            <person name="Daum C."/>
            <person name="Ng V."/>
            <person name="Clum A."/>
            <person name="Steindorff A."/>
            <person name="Ohm R.A."/>
            <person name="Martin F."/>
            <person name="Silar P."/>
            <person name="Natvig D.O."/>
            <person name="Lalanne C."/>
            <person name="Gautier V."/>
            <person name="Ament-Velasquez S.L."/>
            <person name="Kruys A."/>
            <person name="Hutchinson M.I."/>
            <person name="Powell A.J."/>
            <person name="Barry K."/>
            <person name="Miller A.N."/>
            <person name="Grigoriev I.V."/>
            <person name="Debuchy R."/>
            <person name="Gladieux P."/>
            <person name="Hiltunen Thoren M."/>
            <person name="Johannesson H."/>
        </authorList>
    </citation>
    <scope>NUCLEOTIDE SEQUENCE</scope>
    <source>
        <strain evidence="3">PSN293</strain>
    </source>
</reference>
<dbReference type="AlphaFoldDB" id="A0AAN6YDT1"/>
<proteinExistence type="predicted"/>
<evidence type="ECO:0000256" key="2">
    <source>
        <dbReference type="SAM" id="Phobius"/>
    </source>
</evidence>
<protein>
    <submittedName>
        <fullName evidence="3">Uncharacterized protein</fullName>
    </submittedName>
</protein>
<feature type="compositionally biased region" description="Polar residues" evidence="1">
    <location>
        <begin position="20"/>
        <end position="34"/>
    </location>
</feature>
<comment type="caution">
    <text evidence="3">The sequence shown here is derived from an EMBL/GenBank/DDBJ whole genome shotgun (WGS) entry which is preliminary data.</text>
</comment>
<feature type="transmembrane region" description="Helical" evidence="2">
    <location>
        <begin position="258"/>
        <end position="275"/>
    </location>
</feature>
<keyword evidence="2" id="KW-1133">Transmembrane helix</keyword>
<feature type="transmembrane region" description="Helical" evidence="2">
    <location>
        <begin position="330"/>
        <end position="353"/>
    </location>
</feature>